<feature type="domain" description="Phage protein Gp138 N-terminal" evidence="2">
    <location>
        <begin position="15"/>
        <end position="115"/>
    </location>
</feature>
<name>A0A0A2ZWF3_9PAST</name>
<sequence>MREILTALSEINVALPAKILAYDANTVRVTAQPTIPKRLANGEVLNAPQIVNIPVLFPMADINGSLAQITLPIKVGDGCVLIFSQRSLENWLSGSQDAPDDPRMFDLSDAFCVLGGNSRSPVADPVNLCIKYGEGSIKIEPSGNIVIQSPDVAITTDNFTVNAPISTFNGNVLVNGGISTEGDDGSVSVSGTLKATGDVQAGGISLQGHTHPGDSGGNTGTAQ</sequence>
<comment type="caution">
    <text evidence="3">The sequence shown here is derived from an EMBL/GenBank/DDBJ whole genome shotgun (WGS) entry which is preliminary data.</text>
</comment>
<accession>A0A0A2ZWF3</accession>
<feature type="compositionally biased region" description="Gly residues" evidence="1">
    <location>
        <begin position="214"/>
        <end position="223"/>
    </location>
</feature>
<proteinExistence type="predicted"/>
<dbReference type="Proteomes" id="UP000030554">
    <property type="component" value="Unassembled WGS sequence"/>
</dbReference>
<reference evidence="3 4" key="1">
    <citation type="submission" date="2014-07" db="EMBL/GenBank/DDBJ databases">
        <title>Chaperone-usher fimbriae in a diverse selection of Gallibacterium genomes.</title>
        <authorList>
            <person name="Kudirkiene E."/>
            <person name="Bager R.J."/>
            <person name="Johnson T.J."/>
            <person name="Bojesen A.M."/>
        </authorList>
    </citation>
    <scope>NUCLEOTIDE SEQUENCE [LARGE SCALE GENOMIC DNA]</scope>
    <source>
        <strain evidence="3 4">4895</strain>
    </source>
</reference>
<dbReference type="AlphaFoldDB" id="A0A0A2ZWF3"/>
<evidence type="ECO:0000313" key="4">
    <source>
        <dbReference type="Proteomes" id="UP000030554"/>
    </source>
</evidence>
<dbReference type="Pfam" id="PF18946">
    <property type="entry name" value="Apex"/>
    <property type="match status" value="1"/>
</dbReference>
<protein>
    <submittedName>
        <fullName evidence="3">Phage baseplate protein</fullName>
    </submittedName>
</protein>
<dbReference type="Pfam" id="PF18352">
    <property type="entry name" value="Gp138_N"/>
    <property type="match status" value="1"/>
</dbReference>
<dbReference type="InterPro" id="IPR044033">
    <property type="entry name" value="GpV-like_apex"/>
</dbReference>
<gene>
    <name evidence="3" type="ORF">IO48_07635</name>
</gene>
<feature type="region of interest" description="Disordered" evidence="1">
    <location>
        <begin position="202"/>
        <end position="223"/>
    </location>
</feature>
<dbReference type="RefSeq" id="WP_039163772.1">
    <property type="nucleotide sequence ID" value="NZ_JPJQ01000034.1"/>
</dbReference>
<evidence type="ECO:0000256" key="1">
    <source>
        <dbReference type="SAM" id="MobiDB-lite"/>
    </source>
</evidence>
<organism evidence="3 4">
    <name type="scientific">Gallibacterium anatis 4895</name>
    <dbReference type="NCBI Taxonomy" id="1396510"/>
    <lineage>
        <taxon>Bacteria</taxon>
        <taxon>Pseudomonadati</taxon>
        <taxon>Pseudomonadota</taxon>
        <taxon>Gammaproteobacteria</taxon>
        <taxon>Pasteurellales</taxon>
        <taxon>Pasteurellaceae</taxon>
        <taxon>Gallibacterium</taxon>
    </lineage>
</organism>
<dbReference type="Gene3D" id="2.40.50.230">
    <property type="entry name" value="Gp5 N-terminal domain"/>
    <property type="match status" value="1"/>
</dbReference>
<dbReference type="InterPro" id="IPR041599">
    <property type="entry name" value="Gp138_N"/>
</dbReference>
<dbReference type="InterPro" id="IPR037026">
    <property type="entry name" value="Vgr_OB-fold_dom_sf"/>
</dbReference>
<dbReference type="EMBL" id="JPJQ01000034">
    <property type="protein sequence ID" value="KGQ61408.1"/>
    <property type="molecule type" value="Genomic_DNA"/>
</dbReference>
<evidence type="ECO:0000313" key="3">
    <source>
        <dbReference type="EMBL" id="KGQ61408.1"/>
    </source>
</evidence>
<evidence type="ECO:0000259" key="2">
    <source>
        <dbReference type="Pfam" id="PF18352"/>
    </source>
</evidence>